<sequence>MPKKQVIFFDLILLVASLLDAIRSEDAFCGNKCFGQGVVISRSCFCDKACSVYNDCCADSEFLNGPSNNTSPLHLPKSVLCKRNALVVNSCVKEWNGPDFIVKSCKSVSVNDVDPVGNAPVTSEASGVTYSNYFCAICNGDAEKLIMWNIKMSCPMLNPDIAMDTAEAFKYIFYNHPTNEWGYVLKDDDTKKMSFHGCAVTAEIPEQHAAKVRRCSSQEEQVKDLEVKTCATTWKKDVVQDMCGTYTDPVFSNGTRYKNFYCAICNRVDLSKMSCGEAIGPRTHHKQPDSSSDDNTNKLSFSLLLDINFSEGNIVGKRIADVTCLKGEVFDPFARRCRNIVCGIPGYILQNGMCMAEPVLPPLL</sequence>
<evidence type="ECO:0000313" key="4">
    <source>
        <dbReference type="EMBL" id="KAG8179126.1"/>
    </source>
</evidence>
<protein>
    <recommendedName>
        <fullName evidence="3">SMB domain-containing protein</fullName>
    </recommendedName>
</protein>
<reference evidence="4 5" key="1">
    <citation type="journal article" date="2022" name="Nat. Ecol. Evol.">
        <title>A masculinizing supergene underlies an exaggerated male reproductive morph in a spider.</title>
        <authorList>
            <person name="Hendrickx F."/>
            <person name="De Corte Z."/>
            <person name="Sonet G."/>
            <person name="Van Belleghem S.M."/>
            <person name="Kostlbacher S."/>
            <person name="Vangestel C."/>
        </authorList>
    </citation>
    <scope>NUCLEOTIDE SEQUENCE [LARGE SCALE GENOMIC DNA]</scope>
    <source>
        <strain evidence="4">W744_W776</strain>
    </source>
</reference>
<dbReference type="PANTHER" id="PTHR45902:SF4">
    <property type="entry name" value="G-PROTEIN COUPLED RECEPTORS FAMILY 2 PROFILE 2 DOMAIN-CONTAINING PROTEIN"/>
    <property type="match status" value="1"/>
</dbReference>
<keyword evidence="2" id="KW-0732">Signal</keyword>
<dbReference type="Proteomes" id="UP000827092">
    <property type="component" value="Unassembled WGS sequence"/>
</dbReference>
<dbReference type="AlphaFoldDB" id="A0AAV6U623"/>
<name>A0AAV6U623_9ARAC</name>
<feature type="chain" id="PRO_5043775808" description="SMB domain-containing protein" evidence="2">
    <location>
        <begin position="25"/>
        <end position="364"/>
    </location>
</feature>
<organism evidence="4 5">
    <name type="scientific">Oedothorax gibbosus</name>
    <dbReference type="NCBI Taxonomy" id="931172"/>
    <lineage>
        <taxon>Eukaryota</taxon>
        <taxon>Metazoa</taxon>
        <taxon>Ecdysozoa</taxon>
        <taxon>Arthropoda</taxon>
        <taxon>Chelicerata</taxon>
        <taxon>Arachnida</taxon>
        <taxon>Araneae</taxon>
        <taxon>Araneomorphae</taxon>
        <taxon>Entelegynae</taxon>
        <taxon>Araneoidea</taxon>
        <taxon>Linyphiidae</taxon>
        <taxon>Erigoninae</taxon>
        <taxon>Oedothorax</taxon>
    </lineage>
</organism>
<proteinExistence type="predicted"/>
<evidence type="ECO:0000313" key="5">
    <source>
        <dbReference type="Proteomes" id="UP000827092"/>
    </source>
</evidence>
<feature type="domain" description="SMB" evidence="3">
    <location>
        <begin position="25"/>
        <end position="68"/>
    </location>
</feature>
<dbReference type="Gene3D" id="4.10.410.20">
    <property type="match status" value="1"/>
</dbReference>
<accession>A0AAV6U623</accession>
<dbReference type="EMBL" id="JAFNEN010000647">
    <property type="protein sequence ID" value="KAG8179126.1"/>
    <property type="molecule type" value="Genomic_DNA"/>
</dbReference>
<comment type="caution">
    <text evidence="4">The sequence shown here is derived from an EMBL/GenBank/DDBJ whole genome shotgun (WGS) entry which is preliminary data.</text>
</comment>
<evidence type="ECO:0000259" key="3">
    <source>
        <dbReference type="PROSITE" id="PS50958"/>
    </source>
</evidence>
<keyword evidence="1" id="KW-1015">Disulfide bond</keyword>
<feature type="signal peptide" evidence="2">
    <location>
        <begin position="1"/>
        <end position="24"/>
    </location>
</feature>
<evidence type="ECO:0000256" key="1">
    <source>
        <dbReference type="ARBA" id="ARBA00023157"/>
    </source>
</evidence>
<evidence type="ECO:0000256" key="2">
    <source>
        <dbReference type="SAM" id="SignalP"/>
    </source>
</evidence>
<dbReference type="InterPro" id="IPR001212">
    <property type="entry name" value="Somatomedin_B_dom"/>
</dbReference>
<gene>
    <name evidence="4" type="ORF">JTE90_012535</name>
</gene>
<dbReference type="InterPro" id="IPR053231">
    <property type="entry name" value="GPCR_LN-TM7"/>
</dbReference>
<dbReference type="PANTHER" id="PTHR45902">
    <property type="entry name" value="LATROPHILIN RECEPTOR-LIKE PROTEIN A"/>
    <property type="match status" value="1"/>
</dbReference>
<keyword evidence="5" id="KW-1185">Reference proteome</keyword>
<dbReference type="PROSITE" id="PS50958">
    <property type="entry name" value="SMB_2"/>
    <property type="match status" value="1"/>
</dbReference>